<evidence type="ECO:0000313" key="1">
    <source>
        <dbReference type="EMBL" id="KAK9326358.1"/>
    </source>
</evidence>
<gene>
    <name evidence="1" type="ORF">V1517DRAFT_1276</name>
</gene>
<reference evidence="2" key="1">
    <citation type="journal article" date="2024" name="Front. Bioeng. Biotechnol.">
        <title>Genome-scale model development and genomic sequencing of the oleaginous clade Lipomyces.</title>
        <authorList>
            <person name="Czajka J.J."/>
            <person name="Han Y."/>
            <person name="Kim J."/>
            <person name="Mondo S.J."/>
            <person name="Hofstad B.A."/>
            <person name="Robles A."/>
            <person name="Haridas S."/>
            <person name="Riley R."/>
            <person name="LaButti K."/>
            <person name="Pangilinan J."/>
            <person name="Andreopoulos W."/>
            <person name="Lipzen A."/>
            <person name="Yan J."/>
            <person name="Wang M."/>
            <person name="Ng V."/>
            <person name="Grigoriev I.V."/>
            <person name="Spatafora J.W."/>
            <person name="Magnuson J.K."/>
            <person name="Baker S.E."/>
            <person name="Pomraning K.R."/>
        </authorList>
    </citation>
    <scope>NUCLEOTIDE SEQUENCE [LARGE SCALE GENOMIC DNA]</scope>
    <source>
        <strain evidence="2">CBS 10300</strain>
    </source>
</reference>
<comment type="caution">
    <text evidence="1">The sequence shown here is derived from an EMBL/GenBank/DDBJ whole genome shotgun (WGS) entry which is preliminary data.</text>
</comment>
<proteinExistence type="predicted"/>
<organism evidence="1 2">
    <name type="scientific">Lipomyces orientalis</name>
    <dbReference type="NCBI Taxonomy" id="1233043"/>
    <lineage>
        <taxon>Eukaryota</taxon>
        <taxon>Fungi</taxon>
        <taxon>Dikarya</taxon>
        <taxon>Ascomycota</taxon>
        <taxon>Saccharomycotina</taxon>
        <taxon>Lipomycetes</taxon>
        <taxon>Lipomycetales</taxon>
        <taxon>Lipomycetaceae</taxon>
        <taxon>Lipomyces</taxon>
    </lineage>
</organism>
<dbReference type="Proteomes" id="UP001489719">
    <property type="component" value="Unassembled WGS sequence"/>
</dbReference>
<dbReference type="EMBL" id="MU970034">
    <property type="protein sequence ID" value="KAK9326358.1"/>
    <property type="molecule type" value="Genomic_DNA"/>
</dbReference>
<accession>A0ACC3TZ91</accession>
<protein>
    <submittedName>
        <fullName evidence="1">Uncharacterized protein</fullName>
    </submittedName>
</protein>
<sequence>MEALIVAERYRVVNKVDKYSIDEFLKDTQPWASVRWINVNSLSWEVVRSIAAFYNLHPLAIEDMVDIPKRAKADNYKNQTFCTLPLHKIVNTAAFDAYFEGLHKYSFISRLLGKKNKTESLKSLNLNLAKIMAEQNMMTMQEWNNPTLGHQFLDSKRSLGKYHEVVAIEQVSIFLVDDHTVISFFENSADDIEGPILSRIASPSTLLREFPEASLLLQAILDSIVDIVLKIIFEYQKYIAELQIDVLASPSISHTRDLHILSEELSMLRGTLMPIHGLVQTLRDYASLSKDVYNDRFTGGYISEFAKLYLADVADHVLSFTDNLDLMRHTTENMINLIFNTMSVQENSAMHQLTLVTIVFLPLTFLTGYFGMNFQQFGALEHSTMYFWAIAIPVTAVVVVLNRSWPG</sequence>
<name>A0ACC3TZ91_9ASCO</name>
<evidence type="ECO:0000313" key="2">
    <source>
        <dbReference type="Proteomes" id="UP001489719"/>
    </source>
</evidence>
<keyword evidence="2" id="KW-1185">Reference proteome</keyword>